<accession>A0ABQ6DZZ6</accession>
<evidence type="ECO:0000313" key="2">
    <source>
        <dbReference type="EMBL" id="GLS90545.1"/>
    </source>
</evidence>
<dbReference type="PANTHER" id="PTHR42714">
    <property type="entry name" value="TRNA MODIFICATION GTPASE GTPBP3"/>
    <property type="match status" value="1"/>
</dbReference>
<evidence type="ECO:0000259" key="1">
    <source>
        <dbReference type="Pfam" id="PF01926"/>
    </source>
</evidence>
<dbReference type="Pfam" id="PF11981">
    <property type="entry name" value="DUF3482"/>
    <property type="match status" value="1"/>
</dbReference>
<dbReference type="SUPFAM" id="SSF52540">
    <property type="entry name" value="P-loop containing nucleoside triphosphate hydrolases"/>
    <property type="match status" value="1"/>
</dbReference>
<dbReference type="InterPro" id="IPR021871">
    <property type="entry name" value="DUF3482"/>
</dbReference>
<dbReference type="EMBL" id="BSPQ01000004">
    <property type="protein sequence ID" value="GLS90545.1"/>
    <property type="molecule type" value="Genomic_DNA"/>
</dbReference>
<dbReference type="InterPro" id="IPR006073">
    <property type="entry name" value="GTP-bd"/>
</dbReference>
<proteinExistence type="predicted"/>
<dbReference type="RefSeq" id="WP_284203664.1">
    <property type="nucleotide sequence ID" value="NZ_BSPQ01000004.1"/>
</dbReference>
<protein>
    <recommendedName>
        <fullName evidence="1">G domain-containing protein</fullName>
    </recommendedName>
</protein>
<comment type="caution">
    <text evidence="2">The sequence shown here is derived from an EMBL/GenBank/DDBJ whole genome shotgun (WGS) entry which is preliminary data.</text>
</comment>
<dbReference type="Proteomes" id="UP001157353">
    <property type="component" value="Unassembled WGS sequence"/>
</dbReference>
<reference evidence="3" key="1">
    <citation type="journal article" date="2019" name="Int. J. Syst. Evol. Microbiol.">
        <title>The Global Catalogue of Microorganisms (GCM) 10K type strain sequencing project: providing services to taxonomists for standard genome sequencing and annotation.</title>
        <authorList>
            <consortium name="The Broad Institute Genomics Platform"/>
            <consortium name="The Broad Institute Genome Sequencing Center for Infectious Disease"/>
            <person name="Wu L."/>
            <person name="Ma J."/>
        </authorList>
    </citation>
    <scope>NUCLEOTIDE SEQUENCE [LARGE SCALE GENOMIC DNA]</scope>
    <source>
        <strain evidence="3">NBRC 103166</strain>
    </source>
</reference>
<dbReference type="PANTHER" id="PTHR42714:SF7">
    <property type="entry name" value="G DOMAIN-CONTAINING PROTEIN"/>
    <property type="match status" value="1"/>
</dbReference>
<feature type="domain" description="G" evidence="1">
    <location>
        <begin position="6"/>
        <end position="150"/>
    </location>
</feature>
<dbReference type="Gene3D" id="3.40.50.300">
    <property type="entry name" value="P-loop containing nucleotide triphosphate hydrolases"/>
    <property type="match status" value="1"/>
</dbReference>
<sequence>MSDLSVAVVGHANAGKTSLMRTLLRDSEFGEVADQAGTTRHVEGGALLIDESKRLSLFDTPGLEDSIALLHILNSDVEHKHNDGIERLHDFLNNLADYPELQQEAKVLRALLNNDLICYVIDLREPILGKYLDELKILSYAAKPVIPVLNFTEQGGENIEPWKRQLARLNFHAYVAFDNVHFKFSDELKIYQKMQTLLADKEQLLAELIALRESQWVETFNSAKQLVANLFIEAACVRYEADNSESAIATQTQLLQQSVRRAESQCVKQLLQLYQFRQSDLHNEALPVQQGEWELDLFSSENLQEFGISLGGNIAKGAGIGVAVDVAVGGITLGAAALSGGVVGALWSVKQRYYDEIQAKIKGKRYLCVDDATLQVLWLRQLKLLGTLQQRGHASFDKIALHSNLKITADNLPKKWSSHLRKLHSYPQWSSLNKGIKTVTANKRDLFIAELVSEM</sequence>
<keyword evidence="3" id="KW-1185">Reference proteome</keyword>
<organism evidence="2 3">
    <name type="scientific">Psychromonas marina</name>
    <dbReference type="NCBI Taxonomy" id="88364"/>
    <lineage>
        <taxon>Bacteria</taxon>
        <taxon>Pseudomonadati</taxon>
        <taxon>Pseudomonadota</taxon>
        <taxon>Gammaproteobacteria</taxon>
        <taxon>Alteromonadales</taxon>
        <taxon>Psychromonadaceae</taxon>
        <taxon>Psychromonas</taxon>
    </lineage>
</organism>
<dbReference type="Pfam" id="PF01926">
    <property type="entry name" value="MMR_HSR1"/>
    <property type="match status" value="1"/>
</dbReference>
<name>A0ABQ6DZZ6_9GAMM</name>
<gene>
    <name evidence="2" type="ORF">GCM10007916_16120</name>
</gene>
<dbReference type="InterPro" id="IPR027417">
    <property type="entry name" value="P-loop_NTPase"/>
</dbReference>
<evidence type="ECO:0000313" key="3">
    <source>
        <dbReference type="Proteomes" id="UP001157353"/>
    </source>
</evidence>